<evidence type="ECO:0000313" key="2">
    <source>
        <dbReference type="EMBL" id="MWV55253.1"/>
    </source>
</evidence>
<comment type="caution">
    <text evidence="2">The sequence shown here is derived from an EMBL/GenBank/DDBJ whole genome shotgun (WGS) entry which is preliminary data.</text>
</comment>
<feature type="region of interest" description="Disordered" evidence="1">
    <location>
        <begin position="50"/>
        <end position="76"/>
    </location>
</feature>
<sequence length="76" mass="8012">MITRLPNTTTGEALLKRCSTPVRKLTPEEVSAKLGGGVIIFDPYAWISPPGKKPLPKPKGSSLPEGTKAKKKGGGK</sequence>
<evidence type="ECO:0000256" key="1">
    <source>
        <dbReference type="SAM" id="MobiDB-lite"/>
    </source>
</evidence>
<dbReference type="EMBL" id="WUBZ01000081">
    <property type="protein sequence ID" value="MWV55253.1"/>
    <property type="molecule type" value="Genomic_DNA"/>
</dbReference>
<gene>
    <name evidence="2" type="ORF">GJ685_09360</name>
</gene>
<organism evidence="2 3">
    <name type="scientific">Chlorobium phaeovibrioides</name>
    <dbReference type="NCBI Taxonomy" id="1094"/>
    <lineage>
        <taxon>Bacteria</taxon>
        <taxon>Pseudomonadati</taxon>
        <taxon>Chlorobiota</taxon>
        <taxon>Chlorobiia</taxon>
        <taxon>Chlorobiales</taxon>
        <taxon>Chlorobiaceae</taxon>
        <taxon>Chlorobium/Pelodictyon group</taxon>
        <taxon>Chlorobium</taxon>
    </lineage>
</organism>
<dbReference type="Proteomes" id="UP000489351">
    <property type="component" value="Unassembled WGS sequence"/>
</dbReference>
<accession>A0ABW9USZ9</accession>
<dbReference type="RefSeq" id="WP_160460378.1">
    <property type="nucleotide sequence ID" value="NZ_WUBZ01000081.1"/>
</dbReference>
<reference evidence="2 3" key="1">
    <citation type="submission" date="2019-11" db="EMBL/GenBank/DDBJ databases">
        <title>Green- and brown-colored morphotypes of Chlorobia in the stratified aquatic ecosystems of Kandalaksha Gulf (White Sea): A model for study of the accessory genome evolution.</title>
        <authorList>
            <person name="Grouzdev D.S."/>
        </authorList>
    </citation>
    <scope>NUCLEOTIDE SEQUENCE [LARGE SCALE GENOMIC DNA]</scope>
    <source>
        <strain evidence="2 3">ZM</strain>
    </source>
</reference>
<proteinExistence type="predicted"/>
<protein>
    <submittedName>
        <fullName evidence="2">Uncharacterized protein</fullName>
    </submittedName>
</protein>
<name>A0ABW9USZ9_CHLPH</name>
<evidence type="ECO:0000313" key="3">
    <source>
        <dbReference type="Proteomes" id="UP000489351"/>
    </source>
</evidence>
<keyword evidence="3" id="KW-1185">Reference proteome</keyword>